<dbReference type="Proteomes" id="UP000053611">
    <property type="component" value="Unassembled WGS sequence"/>
</dbReference>
<keyword evidence="2" id="KW-0472">Membrane</keyword>
<dbReference type="EMBL" id="KQ087183">
    <property type="protein sequence ID" value="KLT44956.1"/>
    <property type="molecule type" value="Genomic_DNA"/>
</dbReference>
<dbReference type="AlphaFoldDB" id="A0A0J0XV73"/>
<feature type="region of interest" description="Disordered" evidence="1">
    <location>
        <begin position="382"/>
        <end position="430"/>
    </location>
</feature>
<dbReference type="GeneID" id="28982742"/>
<dbReference type="RefSeq" id="XP_018281447.1">
    <property type="nucleotide sequence ID" value="XM_018422139.1"/>
</dbReference>
<feature type="transmembrane region" description="Helical" evidence="2">
    <location>
        <begin position="320"/>
        <end position="341"/>
    </location>
</feature>
<evidence type="ECO:0000313" key="4">
    <source>
        <dbReference type="Proteomes" id="UP000053611"/>
    </source>
</evidence>
<accession>A0A0J0XV73</accession>
<keyword evidence="2" id="KW-1133">Transmembrane helix</keyword>
<proteinExistence type="predicted"/>
<gene>
    <name evidence="3" type="ORF">CC85DRAFT_282877</name>
</gene>
<sequence length="627" mass="66951">MLRAAATSLSGGPSDTRSLALAHPISNLSISFDIDNTSPILRFHGAWEPDWSDTLRREVYTTQGPARASVELAVEGTGLVLYGARDPPSPSASAITVRDNAGRILQSARATDGTLVDVRNSSFKRVEVTIDDKSSGAYSVSGATIYTHLASNANTSDSVPKTRLLFIENGKAYEAFKWAGSWAHESGLADHEGEIVGESGASVHVPVPVGSSLVVVKGSVGPTRGELVVEWKPPVENERINTTAWFSALTMLYLCHLDPHTAHTLMLRADGAVGLRSVEFYSAESLPSTIILASNMQLAANESASQGTWDQNAAIHVSRILGGVVGGIGFLTLIAVLRACWIRKKRQQAEDEEARAAYTAYLGTRQTYHAYDWGGGDGVASTSASPAVGMSAGEGPESEASYTTTTTSHANQQPTSPTVSVTPAPQPLHTTGLYRAISSPQPIRSGLYRTTSPGQGSSILLSAMQPITPTASPGDTRPRTATERPESSIPGFAGKLDVPETPVRTHKRRVSFTSDERPRPSRIVMERVQEAVEDHPVPPSPIRRGSLSRFLEEPLSRRITHVGEPLARRISRATDQSEQDVWDDIGIAPPVSTAAVLEGRRASRSSTDKAVSVSEGRSRGSIDSTHS</sequence>
<reference evidence="3 4" key="1">
    <citation type="submission" date="2015-03" db="EMBL/GenBank/DDBJ databases">
        <title>Genomics and transcriptomics of the oil-accumulating basidiomycete yeast T. oleaginosus allow insights into substrate utilization and the diverse evolutionary trajectories of mating systems in fungi.</title>
        <authorList>
            <consortium name="DOE Joint Genome Institute"/>
            <person name="Kourist R."/>
            <person name="Kracht O."/>
            <person name="Bracharz F."/>
            <person name="Lipzen A."/>
            <person name="Nolan M."/>
            <person name="Ohm R."/>
            <person name="Grigoriev I."/>
            <person name="Sun S."/>
            <person name="Heitman J."/>
            <person name="Bruck T."/>
            <person name="Nowrousian M."/>
        </authorList>
    </citation>
    <scope>NUCLEOTIDE SEQUENCE [LARGE SCALE GENOMIC DNA]</scope>
    <source>
        <strain evidence="3 4">IBC0246</strain>
    </source>
</reference>
<feature type="region of interest" description="Disordered" evidence="1">
    <location>
        <begin position="466"/>
        <end position="498"/>
    </location>
</feature>
<evidence type="ECO:0000256" key="1">
    <source>
        <dbReference type="SAM" id="MobiDB-lite"/>
    </source>
</evidence>
<feature type="compositionally biased region" description="Basic and acidic residues" evidence="1">
    <location>
        <begin position="476"/>
        <end position="486"/>
    </location>
</feature>
<evidence type="ECO:0008006" key="5">
    <source>
        <dbReference type="Google" id="ProtNLM"/>
    </source>
</evidence>
<organism evidence="3 4">
    <name type="scientific">Cutaneotrichosporon oleaginosum</name>
    <dbReference type="NCBI Taxonomy" id="879819"/>
    <lineage>
        <taxon>Eukaryota</taxon>
        <taxon>Fungi</taxon>
        <taxon>Dikarya</taxon>
        <taxon>Basidiomycota</taxon>
        <taxon>Agaricomycotina</taxon>
        <taxon>Tremellomycetes</taxon>
        <taxon>Trichosporonales</taxon>
        <taxon>Trichosporonaceae</taxon>
        <taxon>Cutaneotrichosporon</taxon>
    </lineage>
</organism>
<feature type="compositionally biased region" description="Basic and acidic residues" evidence="1">
    <location>
        <begin position="616"/>
        <end position="627"/>
    </location>
</feature>
<feature type="region of interest" description="Disordered" evidence="1">
    <location>
        <begin position="596"/>
        <end position="627"/>
    </location>
</feature>
<name>A0A0J0XV73_9TREE</name>
<feature type="compositionally biased region" description="Low complexity" evidence="1">
    <location>
        <begin position="403"/>
        <end position="423"/>
    </location>
</feature>
<evidence type="ECO:0000313" key="3">
    <source>
        <dbReference type="EMBL" id="KLT44956.1"/>
    </source>
</evidence>
<protein>
    <recommendedName>
        <fullName evidence="5">Transmembrane protein</fullName>
    </recommendedName>
</protein>
<keyword evidence="4" id="KW-1185">Reference proteome</keyword>
<evidence type="ECO:0000256" key="2">
    <source>
        <dbReference type="SAM" id="Phobius"/>
    </source>
</evidence>
<keyword evidence="2" id="KW-0812">Transmembrane</keyword>